<evidence type="ECO:0000313" key="4">
    <source>
        <dbReference type="Proteomes" id="UP001175226"/>
    </source>
</evidence>
<feature type="region of interest" description="Disordered" evidence="1">
    <location>
        <begin position="1"/>
        <end position="33"/>
    </location>
</feature>
<dbReference type="Pfam" id="PF00651">
    <property type="entry name" value="BTB"/>
    <property type="match status" value="1"/>
</dbReference>
<evidence type="ECO:0000313" key="3">
    <source>
        <dbReference type="EMBL" id="KAK0430741.1"/>
    </source>
</evidence>
<dbReference type="AlphaFoldDB" id="A0AA39MDE5"/>
<dbReference type="InterPro" id="IPR000210">
    <property type="entry name" value="BTB/POZ_dom"/>
</dbReference>
<keyword evidence="4" id="KW-1185">Reference proteome</keyword>
<evidence type="ECO:0000256" key="1">
    <source>
        <dbReference type="SAM" id="MobiDB-lite"/>
    </source>
</evidence>
<proteinExistence type="predicted"/>
<dbReference type="Gene3D" id="3.30.710.10">
    <property type="entry name" value="Potassium Channel Kv1.1, Chain A"/>
    <property type="match status" value="1"/>
</dbReference>
<feature type="domain" description="BTB" evidence="2">
    <location>
        <begin position="46"/>
        <end position="109"/>
    </location>
</feature>
<sequence length="345" mass="39688">MLSDTTYLPTCLPDPDSRPAKRQKTSGNASSTSTHRKDATFWFEDGSIVLISNQGTEFRVHLGVLSFNAEFFRDMSGLAVPDEEERGYTTIKVADSTQDLTHFLHALYTRSYFHAGKPTPYDTLESLLRMSTKYLAQQLRSDVIKHLMMMYPSKMNDLHKYSHLRTLRSHSHSLRAIAMARENDVPTILPTAFYFASVIAPSRLVRLHPKPAPDDLATILAGREKITRAAYKCAWSWLFQRLTVDMCYNTHLCEEKRLSVVQEIAQRPRDVPYLFLDDMPHESEEERRGDSVSSDSDSEYEEERVCGPCLDAWTSSEKKNYKKVWNSLPSFFKLPKWEVLLKDSE</sequence>
<feature type="region of interest" description="Disordered" evidence="1">
    <location>
        <begin position="282"/>
        <end position="303"/>
    </location>
</feature>
<gene>
    <name evidence="3" type="ORF">EV421DRAFT_243695</name>
</gene>
<comment type="caution">
    <text evidence="3">The sequence shown here is derived from an EMBL/GenBank/DDBJ whole genome shotgun (WGS) entry which is preliminary data.</text>
</comment>
<dbReference type="PROSITE" id="PS50097">
    <property type="entry name" value="BTB"/>
    <property type="match status" value="1"/>
</dbReference>
<organism evidence="3 4">
    <name type="scientific">Armillaria borealis</name>
    <dbReference type="NCBI Taxonomy" id="47425"/>
    <lineage>
        <taxon>Eukaryota</taxon>
        <taxon>Fungi</taxon>
        <taxon>Dikarya</taxon>
        <taxon>Basidiomycota</taxon>
        <taxon>Agaricomycotina</taxon>
        <taxon>Agaricomycetes</taxon>
        <taxon>Agaricomycetidae</taxon>
        <taxon>Agaricales</taxon>
        <taxon>Marasmiineae</taxon>
        <taxon>Physalacriaceae</taxon>
        <taxon>Armillaria</taxon>
    </lineage>
</organism>
<dbReference type="InterPro" id="IPR011333">
    <property type="entry name" value="SKP1/BTB/POZ_sf"/>
</dbReference>
<dbReference type="Proteomes" id="UP001175226">
    <property type="component" value="Unassembled WGS sequence"/>
</dbReference>
<name>A0AA39MDE5_9AGAR</name>
<dbReference type="EMBL" id="JAUEPT010000135">
    <property type="protein sequence ID" value="KAK0430741.1"/>
    <property type="molecule type" value="Genomic_DNA"/>
</dbReference>
<reference evidence="3" key="1">
    <citation type="submission" date="2023-06" db="EMBL/GenBank/DDBJ databases">
        <authorList>
            <consortium name="Lawrence Berkeley National Laboratory"/>
            <person name="Ahrendt S."/>
            <person name="Sahu N."/>
            <person name="Indic B."/>
            <person name="Wong-Bajracharya J."/>
            <person name="Merenyi Z."/>
            <person name="Ke H.-M."/>
            <person name="Monk M."/>
            <person name="Kocsube S."/>
            <person name="Drula E."/>
            <person name="Lipzen A."/>
            <person name="Balint B."/>
            <person name="Henrissat B."/>
            <person name="Andreopoulos B."/>
            <person name="Martin F.M."/>
            <person name="Harder C.B."/>
            <person name="Rigling D."/>
            <person name="Ford K.L."/>
            <person name="Foster G.D."/>
            <person name="Pangilinan J."/>
            <person name="Papanicolaou A."/>
            <person name="Barry K."/>
            <person name="LaButti K."/>
            <person name="Viragh M."/>
            <person name="Koriabine M."/>
            <person name="Yan M."/>
            <person name="Riley R."/>
            <person name="Champramary S."/>
            <person name="Plett K.L."/>
            <person name="Tsai I.J."/>
            <person name="Slot J."/>
            <person name="Sipos G."/>
            <person name="Plett J."/>
            <person name="Nagy L.G."/>
            <person name="Grigoriev I.V."/>
        </authorList>
    </citation>
    <scope>NUCLEOTIDE SEQUENCE</scope>
    <source>
        <strain evidence="3">FPL87.14</strain>
    </source>
</reference>
<evidence type="ECO:0000259" key="2">
    <source>
        <dbReference type="PROSITE" id="PS50097"/>
    </source>
</evidence>
<protein>
    <recommendedName>
        <fullName evidence="2">BTB domain-containing protein</fullName>
    </recommendedName>
</protein>
<accession>A0AA39MDE5</accession>